<dbReference type="EMBL" id="JBBGAZ010000001">
    <property type="protein sequence ID" value="MEJ5216801.1"/>
    <property type="molecule type" value="Genomic_DNA"/>
</dbReference>
<evidence type="ECO:0000313" key="3">
    <source>
        <dbReference type="Proteomes" id="UP001368270"/>
    </source>
</evidence>
<sequence length="120" mass="13740">MTNEQVKDGKMWRKALVLLVLAMPAAAEDWVPLTGPQIQEALTGKKLQYENAWQDFRATGRTLYNAGRDSWGYWVVRDDQYCSQWPPQAPWDCYDVSQKGDQIRFTGAFNDVSEGTFVTD</sequence>
<proteinExistence type="predicted"/>
<gene>
    <name evidence="2" type="ORF">WG622_00980</name>
</gene>
<dbReference type="Proteomes" id="UP001368270">
    <property type="component" value="Unassembled WGS sequence"/>
</dbReference>
<accession>A0ABU8QBK7</accession>
<keyword evidence="1" id="KW-0732">Signal</keyword>
<feature type="chain" id="PRO_5046120168" evidence="1">
    <location>
        <begin position="28"/>
        <end position="120"/>
    </location>
</feature>
<reference evidence="2 3" key="1">
    <citation type="submission" date="2024-03" db="EMBL/GenBank/DDBJ databases">
        <title>Cognatishimia coralii sp. nov., a marine bacterium isolated from coral surrounding seawater.</title>
        <authorList>
            <person name="Liu X."/>
            <person name="Liu S."/>
            <person name="Sun H."/>
            <person name="Zhang Y."/>
        </authorList>
    </citation>
    <scope>NUCLEOTIDE SEQUENCE [LARGE SCALE GENOMIC DNA]</scope>
    <source>
        <strain evidence="2 3">D5M38</strain>
    </source>
</reference>
<protein>
    <submittedName>
        <fullName evidence="2">Uncharacterized protein</fullName>
    </submittedName>
</protein>
<evidence type="ECO:0000256" key="1">
    <source>
        <dbReference type="SAM" id="SignalP"/>
    </source>
</evidence>
<dbReference type="RefSeq" id="WP_339401883.1">
    <property type="nucleotide sequence ID" value="NZ_JBBGAZ010000001.1"/>
</dbReference>
<name>A0ABU8QBK7_9RHOB</name>
<evidence type="ECO:0000313" key="2">
    <source>
        <dbReference type="EMBL" id="MEJ5216801.1"/>
    </source>
</evidence>
<feature type="signal peptide" evidence="1">
    <location>
        <begin position="1"/>
        <end position="27"/>
    </location>
</feature>
<organism evidence="2 3">
    <name type="scientific">Cognatishimia coralii</name>
    <dbReference type="NCBI Taxonomy" id="3083254"/>
    <lineage>
        <taxon>Bacteria</taxon>
        <taxon>Pseudomonadati</taxon>
        <taxon>Pseudomonadota</taxon>
        <taxon>Alphaproteobacteria</taxon>
        <taxon>Rhodobacterales</taxon>
        <taxon>Paracoccaceae</taxon>
        <taxon>Cognatishimia</taxon>
    </lineage>
</organism>
<keyword evidence="3" id="KW-1185">Reference proteome</keyword>
<comment type="caution">
    <text evidence="2">The sequence shown here is derived from an EMBL/GenBank/DDBJ whole genome shotgun (WGS) entry which is preliminary data.</text>
</comment>